<sequence length="514" mass="59151">MQYGTMQPNSKWIVNDLCKVIVGFRNYTTHATRSKYVSFAIAEQPQMCELLIRLSRGRLNDSQAAKYPAFLFEQLIDYGFLRPARGLAPRQMFKRYFSVLNAGRFRSIAFKGHRYYVASLVFMAFYSQRGNDYLRETVVLPAWAGRFADKVFDIVRNGISEAAFLALPGRLRSRIEKHGLVTPEAKQPYLERFFGEHCRLDDALLSELPAFYRPYLPDCSGAATDYRLNHDIFFSSGEMGDALRAQIPNLAWADSCKPSIWVRDPVRDIVSMYWLTDAQLRDLRALKDSSRQAADLDAATRRLFVYCGVLHDPARTAQARAAWAERLREVGKQVDENGCFTFEGILPPIELAMSRKYLRFMKERKFLLLDRANGKTEERFWIHRDEFTFYLQGQISTLLNQVLPSPVKPGHNALTIYESGATLPRHKDDVKAFSWVMSLPVETRPEGNKDEAWPIYVETPKAIHKAMLQAGDGHVIDPQMPHWRDRLADGRLSILLLWFVPHDYRGFVNGSWID</sequence>
<dbReference type="EMBL" id="PNYA01000002">
    <property type="protein sequence ID" value="PMS23065.1"/>
    <property type="molecule type" value="Genomic_DNA"/>
</dbReference>
<reference evidence="1 2" key="1">
    <citation type="submission" date="2018-01" db="EMBL/GenBank/DDBJ databases">
        <title>Whole genome analyses suggest that Burkholderia sensu lato contains two further novel genera in the rhizoxinica-symbiotica group Mycetohabitans gen. nov., and Trinickia gen. nov.: implications for the evolution of diazotrophy and nodulation in the Burkholderiaceae.</title>
        <authorList>
            <person name="Estrada-de los Santos P."/>
            <person name="Palmer M."/>
            <person name="Chavez-Ramirez B."/>
            <person name="Beukes C."/>
            <person name="Steenkamp E.T."/>
            <person name="Hirsch A.M."/>
            <person name="Manyaka P."/>
            <person name="Maluk M."/>
            <person name="Lafos M."/>
            <person name="Crook M."/>
            <person name="Gross E."/>
            <person name="Simon M.F."/>
            <person name="Bueno dos Reis Junior F."/>
            <person name="Poole P.S."/>
            <person name="Venter S.N."/>
            <person name="James E.K."/>
        </authorList>
    </citation>
    <scope>NUCLEOTIDE SEQUENCE [LARGE SCALE GENOMIC DNA]</scope>
    <source>
        <strain evidence="1 2">GIMN1.004</strain>
    </source>
</reference>
<gene>
    <name evidence="1" type="ORF">C0Z18_02270</name>
</gene>
<comment type="caution">
    <text evidence="1">The sequence shown here is derived from an EMBL/GenBank/DDBJ whole genome shotgun (WGS) entry which is preliminary data.</text>
</comment>
<dbReference type="AlphaFoldDB" id="A0A2N7W119"/>
<dbReference type="RefSeq" id="WP_102643755.1">
    <property type="nucleotide sequence ID" value="NZ_PNYA01000002.1"/>
</dbReference>
<evidence type="ECO:0000313" key="1">
    <source>
        <dbReference type="EMBL" id="PMS23065.1"/>
    </source>
</evidence>
<name>A0A2N7W119_9BURK</name>
<evidence type="ECO:0000313" key="2">
    <source>
        <dbReference type="Proteomes" id="UP000235616"/>
    </source>
</evidence>
<protein>
    <submittedName>
        <fullName evidence="1">Uncharacterized protein</fullName>
    </submittedName>
</protein>
<dbReference type="Proteomes" id="UP000235616">
    <property type="component" value="Unassembled WGS sequence"/>
</dbReference>
<organism evidence="1 2">
    <name type="scientific">Trinickia dabaoshanensis</name>
    <dbReference type="NCBI Taxonomy" id="564714"/>
    <lineage>
        <taxon>Bacteria</taxon>
        <taxon>Pseudomonadati</taxon>
        <taxon>Pseudomonadota</taxon>
        <taxon>Betaproteobacteria</taxon>
        <taxon>Burkholderiales</taxon>
        <taxon>Burkholderiaceae</taxon>
        <taxon>Trinickia</taxon>
    </lineage>
</organism>
<proteinExistence type="predicted"/>
<accession>A0A2N7W119</accession>
<keyword evidence="2" id="KW-1185">Reference proteome</keyword>